<dbReference type="CDD" id="cd13401">
    <property type="entry name" value="Slt70-like"/>
    <property type="match status" value="1"/>
</dbReference>
<evidence type="ECO:0000313" key="7">
    <source>
        <dbReference type="Proteomes" id="UP000198706"/>
    </source>
</evidence>
<comment type="similarity">
    <text evidence="1">Belongs to the transglycosylase Slt family.</text>
</comment>
<organism evidence="6 7">
    <name type="scientific">Pseudomonas indica</name>
    <dbReference type="NCBI Taxonomy" id="137658"/>
    <lineage>
        <taxon>Bacteria</taxon>
        <taxon>Pseudomonadati</taxon>
        <taxon>Pseudomonadota</taxon>
        <taxon>Gammaproteobacteria</taxon>
        <taxon>Pseudomonadales</taxon>
        <taxon>Pseudomonadaceae</taxon>
        <taxon>Pseudomonas</taxon>
    </lineage>
</organism>
<keyword evidence="2" id="KW-1005">Bacterial flagellum biogenesis</keyword>
<evidence type="ECO:0000259" key="4">
    <source>
        <dbReference type="Pfam" id="PF01464"/>
    </source>
</evidence>
<dbReference type="Pfam" id="PF01464">
    <property type="entry name" value="SLT"/>
    <property type="match status" value="1"/>
</dbReference>
<dbReference type="Proteomes" id="UP000198706">
    <property type="component" value="Unassembled WGS sequence"/>
</dbReference>
<dbReference type="PANTHER" id="PTHR37423">
    <property type="entry name" value="SOLUBLE LYTIC MUREIN TRANSGLYCOSYLASE-RELATED"/>
    <property type="match status" value="1"/>
</dbReference>
<dbReference type="InterPro" id="IPR023346">
    <property type="entry name" value="Lysozyme-like_dom_sf"/>
</dbReference>
<dbReference type="EMBL" id="FNFD01000014">
    <property type="protein sequence ID" value="SDL06640.1"/>
    <property type="molecule type" value="Genomic_DNA"/>
</dbReference>
<evidence type="ECO:0000256" key="2">
    <source>
        <dbReference type="ARBA" id="ARBA00022795"/>
    </source>
</evidence>
<name>A0A1G9H132_9PSED</name>
<accession>A0A1G9H132</accession>
<evidence type="ECO:0000256" key="1">
    <source>
        <dbReference type="ARBA" id="ARBA00007734"/>
    </source>
</evidence>
<reference evidence="6 7" key="1">
    <citation type="submission" date="2016-10" db="EMBL/GenBank/DDBJ databases">
        <authorList>
            <person name="de Groot N.N."/>
        </authorList>
    </citation>
    <scope>NUCLEOTIDE SEQUENCE [LARGE SCALE GENOMIC DNA]</scope>
    <source>
        <strain evidence="6 7">JCM 21544</strain>
    </source>
</reference>
<dbReference type="SUPFAM" id="SSF53955">
    <property type="entry name" value="Lysozyme-like"/>
    <property type="match status" value="1"/>
</dbReference>
<dbReference type="PANTHER" id="PTHR37423:SF2">
    <property type="entry name" value="MEMBRANE-BOUND LYTIC MUREIN TRANSGLYCOSYLASE C"/>
    <property type="match status" value="1"/>
</dbReference>
<gene>
    <name evidence="6" type="ORF">SAMN05216186_11473</name>
</gene>
<dbReference type="InterPro" id="IPR019301">
    <property type="entry name" value="Flagellar_prot_FlgJ_N"/>
</dbReference>
<evidence type="ECO:0000259" key="5">
    <source>
        <dbReference type="Pfam" id="PF10135"/>
    </source>
</evidence>
<evidence type="ECO:0000256" key="3">
    <source>
        <dbReference type="SAM" id="MobiDB-lite"/>
    </source>
</evidence>
<dbReference type="AlphaFoldDB" id="A0A1G9H132"/>
<dbReference type="GO" id="GO:0044781">
    <property type="term" value="P:bacterial-type flagellum organization"/>
    <property type="evidence" value="ECO:0007669"/>
    <property type="project" value="UniProtKB-KW"/>
</dbReference>
<protein>
    <submittedName>
        <fullName evidence="6">Soluble lytic murein transglycosylase</fullName>
    </submittedName>
</protein>
<sequence>MSIVSLNRNTSASVQADGSGAAPREQLQQAAEQFEALFLQQILKQMRKAGDVLAADNPMRSRELDTMRDFYDEVLAETLAGKKQTGIADLLVKQLSGDGASIADIEQAGAAARSAELSRGSLIEPLASTWRRGMDGLAEAWQRGTAGFKALVESVIAQESAGRIDAVSSKGARGLMQLMPETAREMAAELGLAYDEARLTSDAAYNKTLGSAYLNKMLARYDGEHALALAAYNAGPGRVDEWLERNGDPRRGEISVGAWIERIPFKETRDYTTRILRSLRNAPLAETPRAEPGGLAQALPLQPRWTAQTRAQVELAEGVRQGELLGAAVGKRIAVQETPRELPSVSGPVIELARFKSAVDPVALQEKSISRSAAPGTHQSLSAAFAQPIRIERKETLS</sequence>
<dbReference type="Gene3D" id="1.10.530.10">
    <property type="match status" value="1"/>
</dbReference>
<feature type="region of interest" description="Disordered" evidence="3">
    <location>
        <begin position="1"/>
        <end position="26"/>
    </location>
</feature>
<dbReference type="InterPro" id="IPR008258">
    <property type="entry name" value="Transglycosylase_SLT_dom_1"/>
</dbReference>
<feature type="domain" description="Flagellar protein FlgJ N-terminal" evidence="5">
    <location>
        <begin position="44"/>
        <end position="94"/>
    </location>
</feature>
<feature type="domain" description="Transglycosylase SLT" evidence="4">
    <location>
        <begin position="148"/>
        <end position="249"/>
    </location>
</feature>
<feature type="compositionally biased region" description="Polar residues" evidence="3">
    <location>
        <begin position="1"/>
        <end position="16"/>
    </location>
</feature>
<dbReference type="Pfam" id="PF10135">
    <property type="entry name" value="Rod-binding"/>
    <property type="match status" value="1"/>
</dbReference>
<proteinExistence type="inferred from homology"/>
<dbReference type="STRING" id="137658.SAMN05216186_11473"/>
<keyword evidence="7" id="KW-1185">Reference proteome</keyword>
<evidence type="ECO:0000313" key="6">
    <source>
        <dbReference type="EMBL" id="SDL06640.1"/>
    </source>
</evidence>
<dbReference type="RefSeq" id="WP_084337987.1">
    <property type="nucleotide sequence ID" value="NZ_FNFD01000014.1"/>
</dbReference>